<gene>
    <name evidence="4" type="ORF">BA062_02505</name>
</gene>
<dbReference type="RefSeq" id="WP_110334409.1">
    <property type="nucleotide sequence ID" value="NZ_MASU01000002.1"/>
</dbReference>
<name>A0A318LYI6_9PSEU</name>
<protein>
    <submittedName>
        <fullName evidence="4">Glycosyl transferase family 2</fullName>
    </submittedName>
</protein>
<dbReference type="InterPro" id="IPR029044">
    <property type="entry name" value="Nucleotide-diphossugar_trans"/>
</dbReference>
<reference evidence="4 5" key="1">
    <citation type="submission" date="2016-07" db="EMBL/GenBank/DDBJ databases">
        <title>Draft genome sequence of Prauserella sp. YIM 121212, isolated from alkaline soil.</title>
        <authorList>
            <person name="Ruckert C."/>
            <person name="Albersmeier A."/>
            <person name="Jiang C.-L."/>
            <person name="Jiang Y."/>
            <person name="Kalinowski J."/>
            <person name="Schneider O."/>
            <person name="Winkler A."/>
            <person name="Zotchev S.B."/>
        </authorList>
    </citation>
    <scope>NUCLEOTIDE SEQUENCE [LARGE SCALE GENOMIC DNA]</scope>
    <source>
        <strain evidence="4 5">YIM 121212</strain>
    </source>
</reference>
<feature type="coiled-coil region" evidence="1">
    <location>
        <begin position="268"/>
        <end position="302"/>
    </location>
</feature>
<evidence type="ECO:0000256" key="1">
    <source>
        <dbReference type="SAM" id="Coils"/>
    </source>
</evidence>
<dbReference type="Gene3D" id="3.40.50.2000">
    <property type="entry name" value="Glycogen Phosphorylase B"/>
    <property type="match status" value="1"/>
</dbReference>
<keyword evidence="5" id="KW-1185">Reference proteome</keyword>
<dbReference type="Pfam" id="PF00535">
    <property type="entry name" value="Glycos_transf_2"/>
    <property type="match status" value="1"/>
</dbReference>
<dbReference type="SUPFAM" id="SSF53756">
    <property type="entry name" value="UDP-Glycosyltransferase/glycogen phosphorylase"/>
    <property type="match status" value="1"/>
</dbReference>
<keyword evidence="1" id="KW-0175">Coiled coil</keyword>
<dbReference type="SUPFAM" id="SSF53335">
    <property type="entry name" value="S-adenosyl-L-methionine-dependent methyltransferases"/>
    <property type="match status" value="1"/>
</dbReference>
<dbReference type="AlphaFoldDB" id="A0A318LYI6"/>
<accession>A0A318LYI6</accession>
<dbReference type="PANTHER" id="PTHR43179:SF7">
    <property type="entry name" value="RHAMNOSYLTRANSFERASE WBBL"/>
    <property type="match status" value="1"/>
</dbReference>
<dbReference type="Pfam" id="PF13847">
    <property type="entry name" value="Methyltransf_31"/>
    <property type="match status" value="1"/>
</dbReference>
<dbReference type="InterPro" id="IPR029063">
    <property type="entry name" value="SAM-dependent_MTases_sf"/>
</dbReference>
<dbReference type="SUPFAM" id="SSF53448">
    <property type="entry name" value="Nucleotide-diphospho-sugar transferases"/>
    <property type="match status" value="1"/>
</dbReference>
<comment type="caution">
    <text evidence="4">The sequence shown here is derived from an EMBL/GenBank/DDBJ whole genome shotgun (WGS) entry which is preliminary data.</text>
</comment>
<evidence type="ECO:0000313" key="4">
    <source>
        <dbReference type="EMBL" id="PXY37539.1"/>
    </source>
</evidence>
<dbReference type="CDD" id="cd04186">
    <property type="entry name" value="GT_2_like_c"/>
    <property type="match status" value="1"/>
</dbReference>
<dbReference type="PANTHER" id="PTHR43179">
    <property type="entry name" value="RHAMNOSYLTRANSFERASE WBBL"/>
    <property type="match status" value="1"/>
</dbReference>
<evidence type="ECO:0000313" key="5">
    <source>
        <dbReference type="Proteomes" id="UP000247892"/>
    </source>
</evidence>
<dbReference type="InterPro" id="IPR025714">
    <property type="entry name" value="Methyltranfer_dom"/>
</dbReference>
<dbReference type="Gene3D" id="3.40.50.150">
    <property type="entry name" value="Vaccinia Virus protein VP39"/>
    <property type="match status" value="1"/>
</dbReference>
<dbReference type="GO" id="GO:0016740">
    <property type="term" value="F:transferase activity"/>
    <property type="evidence" value="ECO:0007669"/>
    <property type="project" value="UniProtKB-KW"/>
</dbReference>
<dbReference type="OrthoDB" id="7615426at2"/>
<dbReference type="Pfam" id="PF13692">
    <property type="entry name" value="Glyco_trans_1_4"/>
    <property type="match status" value="1"/>
</dbReference>
<dbReference type="CDD" id="cd02440">
    <property type="entry name" value="AdoMet_MTases"/>
    <property type="match status" value="1"/>
</dbReference>
<organism evidence="4 5">
    <name type="scientific">Prauserella flavalba</name>
    <dbReference type="NCBI Taxonomy" id="1477506"/>
    <lineage>
        <taxon>Bacteria</taxon>
        <taxon>Bacillati</taxon>
        <taxon>Actinomycetota</taxon>
        <taxon>Actinomycetes</taxon>
        <taxon>Pseudonocardiales</taxon>
        <taxon>Pseudonocardiaceae</taxon>
        <taxon>Prauserella</taxon>
    </lineage>
</organism>
<evidence type="ECO:0000259" key="2">
    <source>
        <dbReference type="Pfam" id="PF00535"/>
    </source>
</evidence>
<dbReference type="CDD" id="cd03801">
    <property type="entry name" value="GT4_PimA-like"/>
    <property type="match status" value="1"/>
</dbReference>
<dbReference type="Proteomes" id="UP000247892">
    <property type="component" value="Unassembled WGS sequence"/>
</dbReference>
<dbReference type="InterPro" id="IPR001173">
    <property type="entry name" value="Glyco_trans_2-like"/>
</dbReference>
<feature type="domain" description="Methyltransferase" evidence="3">
    <location>
        <begin position="43"/>
        <end position="155"/>
    </location>
</feature>
<dbReference type="Gene3D" id="3.90.550.10">
    <property type="entry name" value="Spore Coat Polysaccharide Biosynthesis Protein SpsA, Chain A"/>
    <property type="match status" value="1"/>
</dbReference>
<keyword evidence="4" id="KW-0808">Transferase</keyword>
<evidence type="ECO:0000259" key="3">
    <source>
        <dbReference type="Pfam" id="PF13847"/>
    </source>
</evidence>
<proteinExistence type="predicted"/>
<dbReference type="EMBL" id="MASU01000002">
    <property type="protein sequence ID" value="PXY37539.1"/>
    <property type="molecule type" value="Genomic_DNA"/>
</dbReference>
<sequence>MGTGPRGERLIDWTGERCVPWADDLQVIYEHYHRYAFALRFTEGKRVLDLASGEGFGSALMAAKATQVVGIDIDETTVEHARQRYPLGNVRFEVGSITDPGACASEEPFDVITCFEAVEHVLEQDRLMELVGNRLAPGGIFLCSTPDIDVYTHDHGNENPYHVHELHEGAFRELLGGRFEHVLLLKQNVAVGSVIHDGESGCDSETYTLSRRAADDWSVDRGAPHTYFVGIASNRPFEVPHTSVLVDPKLTLVHEARAGEIAGLADSVRTLEARLRERTAAVEDAEARARTLAGERDEALAQLRRVNECYRKAVDEGDQLRRRATRDAARLSWLSDNLGTLRQTVNHLAGENARLSAEHSELAQKLLGRYRSAVEKLAPRGTRRRDAYETALGRQPGPVVPAEEVPGPVAVTTSDEPIVSVVIPIYGNWAYTRRCLESIEVNLPITPFEVIVVDDASPDDTADRVAGCAGVRLVRAPRNLGFIGACNLGAEHARGELVMFLNNDTEARPGWLDKLVQVFDNDASVGLAGSKLVYPDGTLQESGGIIWRDGNGWNYGRGANPDEPRFRTMRDVDYCSGAALLVRRDLFERIGGFDTRYAPAYYEDTDLAFAVRAAGYRTVVQPESVVVHHEGVSNGTDTGSGVKRHQELNREVFAEKWASALADHLPEASPGNLWLARARGAHGHRGGLVLVADHQVPRTKEDSGSVRMARLLDLLVDLGQRVVFFPMNGAIPEEYTAPLHRKGVTVIADQGQQEEFVRDAGSALRLAVLSRPQVAWRLLEPLRQHAPGCVVAYDTVDLHFLRLQRQADLAAQLGDVAERDTLSRRAEALREMELGLARACDVTLVVSEVEQRLLGELVPASKVEVLSNVHEADVARADVEGRSGVLFVGSFDHIPNRDAARWLAEEIMPLVRQRHPGAVAHIVGSNPPPEIGELAREGVVVHGWVEDLAAQYEQARVVVAPLRFGAGVKGKVGEALARGVPVAATALAAEGMHLVNGEEVLLGETAAQLAERIGTLLADDALWLRISEAGKEAVNRRFGPGVARETLAGLLRGRSD</sequence>
<feature type="domain" description="Glycosyltransferase 2-like" evidence="2">
    <location>
        <begin position="420"/>
        <end position="590"/>
    </location>
</feature>